<proteinExistence type="predicted"/>
<dbReference type="Proteomes" id="UP000824116">
    <property type="component" value="Unassembled WGS sequence"/>
</dbReference>
<protein>
    <submittedName>
        <fullName evidence="2">Uncharacterized protein</fullName>
    </submittedName>
</protein>
<dbReference type="EMBL" id="DXAY01000273">
    <property type="protein sequence ID" value="HIZ75942.1"/>
    <property type="molecule type" value="Genomic_DNA"/>
</dbReference>
<gene>
    <name evidence="2" type="ORF">H9723_11990</name>
</gene>
<comment type="caution">
    <text evidence="2">The sequence shown here is derived from an EMBL/GenBank/DDBJ whole genome shotgun (WGS) entry which is preliminary data.</text>
</comment>
<dbReference type="AlphaFoldDB" id="A0A9D2GBX3"/>
<sequence>MKKFLKWFFFLASAGAAIGLVIAYFCKSGSEESGENAGSLTEEEDFDLDMDLKPASERGYVSLHRDGETAASAEEEDAASAGKTAEEEE</sequence>
<reference evidence="2" key="2">
    <citation type="submission" date="2021-04" db="EMBL/GenBank/DDBJ databases">
        <authorList>
            <person name="Gilroy R."/>
        </authorList>
    </citation>
    <scope>NUCLEOTIDE SEQUENCE</scope>
    <source>
        <strain evidence="2">CHK196-3914</strain>
    </source>
</reference>
<reference evidence="2" key="1">
    <citation type="journal article" date="2021" name="PeerJ">
        <title>Extensive microbial diversity within the chicken gut microbiome revealed by metagenomics and culture.</title>
        <authorList>
            <person name="Gilroy R."/>
            <person name="Ravi A."/>
            <person name="Getino M."/>
            <person name="Pursley I."/>
            <person name="Horton D.L."/>
            <person name="Alikhan N.F."/>
            <person name="Baker D."/>
            <person name="Gharbi K."/>
            <person name="Hall N."/>
            <person name="Watson M."/>
            <person name="Adriaenssens E.M."/>
            <person name="Foster-Nyarko E."/>
            <person name="Jarju S."/>
            <person name="Secka A."/>
            <person name="Antonio M."/>
            <person name="Oren A."/>
            <person name="Chaudhuri R.R."/>
            <person name="La Ragione R."/>
            <person name="Hildebrand F."/>
            <person name="Pallen M.J."/>
        </authorList>
    </citation>
    <scope>NUCLEOTIDE SEQUENCE</scope>
    <source>
        <strain evidence="2">CHK196-3914</strain>
    </source>
</reference>
<accession>A0A9D2GBX3</accession>
<feature type="region of interest" description="Disordered" evidence="1">
    <location>
        <begin position="63"/>
        <end position="89"/>
    </location>
</feature>
<evidence type="ECO:0000313" key="2">
    <source>
        <dbReference type="EMBL" id="HIZ75942.1"/>
    </source>
</evidence>
<organism evidence="2 3">
    <name type="scientific">Candidatus Mediterraneibacter stercoravium</name>
    <dbReference type="NCBI Taxonomy" id="2838685"/>
    <lineage>
        <taxon>Bacteria</taxon>
        <taxon>Bacillati</taxon>
        <taxon>Bacillota</taxon>
        <taxon>Clostridia</taxon>
        <taxon>Lachnospirales</taxon>
        <taxon>Lachnospiraceae</taxon>
        <taxon>Mediterraneibacter</taxon>
    </lineage>
</organism>
<evidence type="ECO:0000313" key="3">
    <source>
        <dbReference type="Proteomes" id="UP000824116"/>
    </source>
</evidence>
<name>A0A9D2GBX3_9FIRM</name>
<evidence type="ECO:0000256" key="1">
    <source>
        <dbReference type="SAM" id="MobiDB-lite"/>
    </source>
</evidence>